<gene>
    <name evidence="1" type="ORF">JJN12_09430</name>
</gene>
<dbReference type="EMBL" id="JAEPRJ010000001">
    <property type="protein sequence ID" value="MBK5897990.1"/>
    <property type="molecule type" value="Genomic_DNA"/>
</dbReference>
<reference evidence="1 2" key="1">
    <citation type="submission" date="2021-01" db="EMBL/GenBank/DDBJ databases">
        <title>Isolation and description of Catonella massiliensis sp. nov., a novel Catonella species, isolated from a stable periodontitis subject.</title>
        <authorList>
            <person name="Antezack A."/>
            <person name="Boxberger M."/>
            <person name="La Scola B."/>
            <person name="Monnet-Corti V."/>
        </authorList>
    </citation>
    <scope>NUCLEOTIDE SEQUENCE [LARGE SCALE GENOMIC DNA]</scope>
    <source>
        <strain evidence="1 2">Marseille-Q4567</strain>
    </source>
</reference>
<dbReference type="Gene3D" id="3.40.50.2000">
    <property type="entry name" value="Glycogen Phosphorylase B"/>
    <property type="match status" value="1"/>
</dbReference>
<evidence type="ECO:0000313" key="1">
    <source>
        <dbReference type="EMBL" id="MBK5897990.1"/>
    </source>
</evidence>
<protein>
    <submittedName>
        <fullName evidence="1">Uncharacterized protein</fullName>
    </submittedName>
</protein>
<accession>A0ABS1J1Q9</accession>
<keyword evidence="2" id="KW-1185">Reference proteome</keyword>
<comment type="caution">
    <text evidence="1">The sequence shown here is derived from an EMBL/GenBank/DDBJ whole genome shotgun (WGS) entry which is preliminary data.</text>
</comment>
<sequence>MILYNRLRRDVKDITFEVVENLFHTDKMKRITENRLAYQKDIRIAQISSRMNIAGNIVNFDDEKVNNLLQVWKNRKINTFIVFSGNWGSVLKKYRDYICREVVKVCIHMDCDIAPSWKNFNMDCDAAFWIVGNNEHIIDSYIALEDICPTPFNQRENRLVMHGGGWGIGLENGIINTICEKGFNLDVISLRNIDMLNGKIRCFYTNDWQPWGIEEKVFPPLYYNSCNMNLKNIHYINELVKSSIGIISKPGGGTLMDSFNTATPIIFTTAIAKHEEANADYWCKNGFGLTFSEWQRNNFSIEILEECHKNLYKSRINTENIYYKIKDYLKLDSNV</sequence>
<organism evidence="1 2">
    <name type="scientific">Catonella massiliensis</name>
    <dbReference type="NCBI Taxonomy" id="2799636"/>
    <lineage>
        <taxon>Bacteria</taxon>
        <taxon>Bacillati</taxon>
        <taxon>Bacillota</taxon>
        <taxon>Clostridia</taxon>
        <taxon>Lachnospirales</taxon>
        <taxon>Lachnospiraceae</taxon>
        <taxon>Catonella</taxon>
    </lineage>
</organism>
<proteinExistence type="predicted"/>
<dbReference type="Proteomes" id="UP000604730">
    <property type="component" value="Unassembled WGS sequence"/>
</dbReference>
<dbReference type="RefSeq" id="WP_208429441.1">
    <property type="nucleotide sequence ID" value="NZ_JAEPRJ010000001.1"/>
</dbReference>
<evidence type="ECO:0000313" key="2">
    <source>
        <dbReference type="Proteomes" id="UP000604730"/>
    </source>
</evidence>
<name>A0ABS1J1Q9_9FIRM</name>